<accession>A0A1B8GET3</accession>
<reference evidence="1 2" key="1">
    <citation type="submission" date="2016-03" db="EMBL/GenBank/DDBJ databases">
        <title>Comparative genomics of Pseudogymnoascus destructans, the fungus causing white-nose syndrome of bats.</title>
        <authorList>
            <person name="Palmer J.M."/>
            <person name="Drees K.P."/>
            <person name="Foster J.T."/>
            <person name="Lindner D.L."/>
        </authorList>
    </citation>
    <scope>NUCLEOTIDE SEQUENCE [LARGE SCALE GENOMIC DNA]</scope>
    <source>
        <strain evidence="1 2">UAMH 10579</strain>
    </source>
</reference>
<dbReference type="RefSeq" id="XP_018128073.1">
    <property type="nucleotide sequence ID" value="XM_018277194.1"/>
</dbReference>
<dbReference type="STRING" id="342668.A0A1B8GET3"/>
<evidence type="ECO:0000313" key="2">
    <source>
        <dbReference type="Proteomes" id="UP000091956"/>
    </source>
</evidence>
<protein>
    <submittedName>
        <fullName evidence="1">Uncharacterized protein</fullName>
    </submittedName>
</protein>
<dbReference type="AlphaFoldDB" id="A0A1B8GET3"/>
<evidence type="ECO:0000313" key="1">
    <source>
        <dbReference type="EMBL" id="OBT94340.1"/>
    </source>
</evidence>
<dbReference type="OrthoDB" id="5425132at2759"/>
<dbReference type="EMBL" id="KV460244">
    <property type="protein sequence ID" value="OBT94340.1"/>
    <property type="molecule type" value="Genomic_DNA"/>
</dbReference>
<name>A0A1B8GET3_9PEZI</name>
<proteinExistence type="predicted"/>
<dbReference type="Proteomes" id="UP000091956">
    <property type="component" value="Unassembled WGS sequence"/>
</dbReference>
<sequence length="340" mass="37981">MALAISGSVNSSDIRLFLTRLSMKFHSLTQAAIDGNYHWTEGDFFAGSSEGSSTCLRADIHRLNGEFSTYMRDKGHLRKLFSDSEPDVGSESDVDSEEEGEMLRVAKHEVETWVKRVYLKTRGRELPGNYNYVLLSELYHEQSSRWTMIGNDHLTSVLATTANFVDMVLNCIIEEEDVESRVREIIQSKFEIKKAGAAKELETLIKDEKRQPITYNHYYTDNVQNARHDAMKGNIQKAMQSVVEHDQNGKLQALHTLPPPACSTETSAPPDSALSSTPRIFLLPNTSALSPVAEPQSLPLRAAVDWGAPLAQTRFLSHFQPSSGLLASRIRPEMGWLAAV</sequence>
<dbReference type="GeneID" id="28841147"/>
<organism evidence="1 2">
    <name type="scientific">Pseudogymnoascus verrucosus</name>
    <dbReference type="NCBI Taxonomy" id="342668"/>
    <lineage>
        <taxon>Eukaryota</taxon>
        <taxon>Fungi</taxon>
        <taxon>Dikarya</taxon>
        <taxon>Ascomycota</taxon>
        <taxon>Pezizomycotina</taxon>
        <taxon>Leotiomycetes</taxon>
        <taxon>Thelebolales</taxon>
        <taxon>Thelebolaceae</taxon>
        <taxon>Pseudogymnoascus</taxon>
    </lineage>
</organism>
<dbReference type="Gene3D" id="1.20.120.1240">
    <property type="entry name" value="Dynamin, middle domain"/>
    <property type="match status" value="1"/>
</dbReference>
<gene>
    <name evidence="1" type="ORF">VE01_07761</name>
</gene>
<keyword evidence="2" id="KW-1185">Reference proteome</keyword>
<reference evidence="2" key="2">
    <citation type="journal article" date="2018" name="Nat. Commun.">
        <title>Extreme sensitivity to ultraviolet light in the fungal pathogen causing white-nose syndrome of bats.</title>
        <authorList>
            <person name="Palmer J.M."/>
            <person name="Drees K.P."/>
            <person name="Foster J.T."/>
            <person name="Lindner D.L."/>
        </authorList>
    </citation>
    <scope>NUCLEOTIDE SEQUENCE [LARGE SCALE GENOMIC DNA]</scope>
    <source>
        <strain evidence="2">UAMH 10579</strain>
    </source>
</reference>